<evidence type="ECO:0000256" key="4">
    <source>
        <dbReference type="ARBA" id="ARBA00022475"/>
    </source>
</evidence>
<gene>
    <name evidence="10" type="primary">brnQ</name>
    <name evidence="10" type="ORF">EJO69_10320</name>
</gene>
<reference evidence="10 11" key="1">
    <citation type="submission" date="2018-12" db="EMBL/GenBank/DDBJ databases">
        <title>Complete genome sequence of Flaviflexus salsibiostraticola KCTC 33148.</title>
        <authorList>
            <person name="Bae J.-W."/>
        </authorList>
    </citation>
    <scope>NUCLEOTIDE SEQUENCE [LARGE SCALE GENOMIC DNA]</scope>
    <source>
        <strain evidence="10 11">KCTC 33148</strain>
    </source>
</reference>
<feature type="transmembrane region" description="Helical" evidence="9">
    <location>
        <begin position="158"/>
        <end position="178"/>
    </location>
</feature>
<evidence type="ECO:0000256" key="7">
    <source>
        <dbReference type="ARBA" id="ARBA00022989"/>
    </source>
</evidence>
<evidence type="ECO:0000256" key="1">
    <source>
        <dbReference type="ARBA" id="ARBA00004651"/>
    </source>
</evidence>
<dbReference type="GO" id="GO:0005886">
    <property type="term" value="C:plasma membrane"/>
    <property type="evidence" value="ECO:0007669"/>
    <property type="project" value="UniProtKB-SubCell"/>
</dbReference>
<dbReference type="PANTHER" id="PTHR30588:SF7">
    <property type="entry name" value="BRANCHED-CHAIN AMINO ACID CARRIER PROTEIN SAOUHSC_01411-RELATED"/>
    <property type="match status" value="1"/>
</dbReference>
<evidence type="ECO:0000313" key="10">
    <source>
        <dbReference type="EMBL" id="AZN30652.1"/>
    </source>
</evidence>
<sequence length="458" mass="47762">MPERQSKPVAILVTGLALFAMYFGAGNLIFPAMIGMTAGENVTPVIIGFLLTGVALPVLGMIAASTQRRGEHDGIASRIGTYPSLVFTIAIFLSTGMLYAIPRVATVSFEMAAAPILAGGAGGETTQADLFIYTVIFFAAVGIIALNPGRLVDRLGTYLTPALLIVLAILIVTALVTMDPVSVPPAEDYASDPLPAGLLQGYYTMDAIASLVFSGVILSALARAGFTSRRRLIWRSTLAAGTAGIGLAIVYLGLAAVGTRVAGQGLTDGAAGLAYAASEALGPVGQAVFSAVAILACLTTAIGLIGASSQYFRKLFPKLTHPTLVLVQTFVALSLANLGLETILEIVTPVNQLLYPIAICIIAIALLDVVTPGRLHWTYRLSAWTAAIVAIPEALWATQIPVFEGLRDWLDLLPAGSVNMAWVVPALVAAAIGILLDLSQGRLRPVKGGDELPVLIYK</sequence>
<dbReference type="EMBL" id="CP034438">
    <property type="protein sequence ID" value="AZN30652.1"/>
    <property type="molecule type" value="Genomic_DNA"/>
</dbReference>
<dbReference type="GO" id="GO:0015188">
    <property type="term" value="F:L-isoleucine transmembrane transporter activity"/>
    <property type="evidence" value="ECO:0007669"/>
    <property type="project" value="TreeGrafter"/>
</dbReference>
<dbReference type="GO" id="GO:0015818">
    <property type="term" value="P:isoleucine transport"/>
    <property type="evidence" value="ECO:0007669"/>
    <property type="project" value="TreeGrafter"/>
</dbReference>
<keyword evidence="8 9" id="KW-0472">Membrane</keyword>
<dbReference type="Gene3D" id="1.20.1740.10">
    <property type="entry name" value="Amino acid/polyamine transporter I"/>
    <property type="match status" value="1"/>
</dbReference>
<keyword evidence="5 9" id="KW-0812">Transmembrane</keyword>
<evidence type="ECO:0000256" key="6">
    <source>
        <dbReference type="ARBA" id="ARBA00022970"/>
    </source>
</evidence>
<dbReference type="GO" id="GO:0015820">
    <property type="term" value="P:L-leucine transport"/>
    <property type="evidence" value="ECO:0007669"/>
    <property type="project" value="TreeGrafter"/>
</dbReference>
<dbReference type="Pfam" id="PF05525">
    <property type="entry name" value="Branch_AA_trans"/>
    <property type="match status" value="1"/>
</dbReference>
<keyword evidence="6" id="KW-0029">Amino-acid transport</keyword>
<feature type="transmembrane region" description="Helical" evidence="9">
    <location>
        <begin position="381"/>
        <end position="400"/>
    </location>
</feature>
<dbReference type="AlphaFoldDB" id="A0A3S8ZB12"/>
<keyword evidence="11" id="KW-1185">Reference proteome</keyword>
<evidence type="ECO:0000256" key="9">
    <source>
        <dbReference type="SAM" id="Phobius"/>
    </source>
</evidence>
<dbReference type="Proteomes" id="UP000270021">
    <property type="component" value="Chromosome"/>
</dbReference>
<dbReference type="OrthoDB" id="9783920at2"/>
<dbReference type="NCBIfam" id="TIGR00796">
    <property type="entry name" value="livcs"/>
    <property type="match status" value="1"/>
</dbReference>
<accession>A0A3S8ZB12</accession>
<comment type="subcellular location">
    <subcellularLocation>
        <location evidence="1">Cell membrane</location>
        <topology evidence="1">Multi-pass membrane protein</topology>
    </subcellularLocation>
</comment>
<evidence type="ECO:0000256" key="3">
    <source>
        <dbReference type="ARBA" id="ARBA00022448"/>
    </source>
</evidence>
<protein>
    <submittedName>
        <fullName evidence="10">Branched-chain amino acid transport system II carrier protein</fullName>
    </submittedName>
</protein>
<dbReference type="GO" id="GO:0015190">
    <property type="term" value="F:L-leucine transmembrane transporter activity"/>
    <property type="evidence" value="ECO:0007669"/>
    <property type="project" value="TreeGrafter"/>
</dbReference>
<dbReference type="PANTHER" id="PTHR30588">
    <property type="entry name" value="BRANCHED-CHAIN AMINO ACID TRANSPORT SYSTEM 2 CARRIER PROTEIN"/>
    <property type="match status" value="1"/>
</dbReference>
<feature type="transmembrane region" description="Helical" evidence="9">
    <location>
        <begin position="82"/>
        <end position="101"/>
    </location>
</feature>
<keyword evidence="3" id="KW-0813">Transport</keyword>
<feature type="transmembrane region" description="Helical" evidence="9">
    <location>
        <begin position="42"/>
        <end position="62"/>
    </location>
</feature>
<dbReference type="KEGG" id="fsl:EJO69_10320"/>
<organism evidence="10 11">
    <name type="scientific">Flaviflexus salsibiostraticola</name>
    <dbReference type="NCBI Taxonomy" id="1282737"/>
    <lineage>
        <taxon>Bacteria</taxon>
        <taxon>Bacillati</taxon>
        <taxon>Actinomycetota</taxon>
        <taxon>Actinomycetes</taxon>
        <taxon>Actinomycetales</taxon>
        <taxon>Actinomycetaceae</taxon>
        <taxon>Flaviflexus</taxon>
    </lineage>
</organism>
<feature type="transmembrane region" description="Helical" evidence="9">
    <location>
        <begin position="287"/>
        <end position="307"/>
    </location>
</feature>
<dbReference type="GO" id="GO:0005304">
    <property type="term" value="F:L-valine transmembrane transporter activity"/>
    <property type="evidence" value="ECO:0007669"/>
    <property type="project" value="TreeGrafter"/>
</dbReference>
<feature type="transmembrane region" description="Helical" evidence="9">
    <location>
        <begin position="420"/>
        <end position="438"/>
    </location>
</feature>
<feature type="transmembrane region" description="Helical" evidence="9">
    <location>
        <begin position="319"/>
        <end position="340"/>
    </location>
</feature>
<feature type="transmembrane region" description="Helical" evidence="9">
    <location>
        <begin position="238"/>
        <end position="257"/>
    </location>
</feature>
<evidence type="ECO:0000256" key="5">
    <source>
        <dbReference type="ARBA" id="ARBA00022692"/>
    </source>
</evidence>
<feature type="transmembrane region" description="Helical" evidence="9">
    <location>
        <begin position="130"/>
        <end position="146"/>
    </location>
</feature>
<proteinExistence type="inferred from homology"/>
<name>A0A3S8ZB12_9ACTO</name>
<feature type="transmembrane region" description="Helical" evidence="9">
    <location>
        <begin position="207"/>
        <end position="226"/>
    </location>
</feature>
<dbReference type="InterPro" id="IPR004685">
    <property type="entry name" value="Brnchd-chn_aa_trnsp_Livcs"/>
</dbReference>
<evidence type="ECO:0000256" key="2">
    <source>
        <dbReference type="ARBA" id="ARBA00008540"/>
    </source>
</evidence>
<feature type="transmembrane region" description="Helical" evidence="9">
    <location>
        <begin position="352"/>
        <end position="369"/>
    </location>
</feature>
<evidence type="ECO:0000313" key="11">
    <source>
        <dbReference type="Proteomes" id="UP000270021"/>
    </source>
</evidence>
<feature type="transmembrane region" description="Helical" evidence="9">
    <location>
        <begin position="9"/>
        <end position="30"/>
    </location>
</feature>
<keyword evidence="7 9" id="KW-1133">Transmembrane helix</keyword>
<keyword evidence="4" id="KW-1003">Cell membrane</keyword>
<evidence type="ECO:0000256" key="8">
    <source>
        <dbReference type="ARBA" id="ARBA00023136"/>
    </source>
</evidence>
<comment type="similarity">
    <text evidence="2">Belongs to the branched chain amino acid transporter family.</text>
</comment>